<feature type="region of interest" description="Disordered" evidence="1">
    <location>
        <begin position="1"/>
        <end position="36"/>
    </location>
</feature>
<protein>
    <submittedName>
        <fullName evidence="3">Uncharacterized protein</fullName>
    </submittedName>
</protein>
<gene>
    <name evidence="3" type="ORF">LARSCL_LOCUS9504</name>
</gene>
<feature type="transmembrane region" description="Helical" evidence="2">
    <location>
        <begin position="117"/>
        <end position="137"/>
    </location>
</feature>
<evidence type="ECO:0000313" key="4">
    <source>
        <dbReference type="Proteomes" id="UP001497382"/>
    </source>
</evidence>
<sequence length="563" mass="61834">MAFDRIKNTTMPHEKQEDSESINEHSDNSKSEPKAMPRFELKHLAEFFWKSSSTKEEKTPIIKNAAKVPDNGSIAKESNMNGALESKSTYDSLIGSESNSGEEDPNGPPKMTLLRKLCFLLSLNGGVVYVAALLWWIPCRHPLCLSMQNWTVNISGQLTTNMEIKSTQLSTSVLFGIADDNGAHLASLEMANGTSSWNRSTDNILKNVFCDLDSFGDGTVNIPDCIVTAYNYIGAFNASNGTLLWERNITGPSDMTIRKVALAGKPSTGPLVMAISDEEMFLLMAENGTLISTLDLPCSWTLGLKLVGPWAAENVTAWTLVCEYGDSFEVWTFLEEEVLSLSEDFDEGPFRLLFRGSGNSGSIDLAGDVTRTPNFLALSWADSVVMVTDQAPFHHLQKSWERRFGDTSAVTSIVSGHFTNPKEIQFAVTIQDGSNSTLHILESLNGSSEVTTSLGMRSVMSMEKIANGNRSVDTLVIESILPNEKKQNTSNFDTTPTTREYFTVKYLKKSAKFENIITADVYASAFSQLAEGAANLLIASQSPDSSTLLSRYVLISKLEDKCR</sequence>
<evidence type="ECO:0000256" key="1">
    <source>
        <dbReference type="SAM" id="MobiDB-lite"/>
    </source>
</evidence>
<keyword evidence="2" id="KW-1133">Transmembrane helix</keyword>
<dbReference type="InterPro" id="IPR011047">
    <property type="entry name" value="Quinoprotein_ADH-like_sf"/>
</dbReference>
<dbReference type="EMBL" id="CAXIEN010000107">
    <property type="protein sequence ID" value="CAL1277954.1"/>
    <property type="molecule type" value="Genomic_DNA"/>
</dbReference>
<dbReference type="Proteomes" id="UP001497382">
    <property type="component" value="Unassembled WGS sequence"/>
</dbReference>
<keyword evidence="4" id="KW-1185">Reference proteome</keyword>
<accession>A0AAV2A537</accession>
<keyword evidence="2" id="KW-0472">Membrane</keyword>
<dbReference type="SUPFAM" id="SSF50998">
    <property type="entry name" value="Quinoprotein alcohol dehydrogenase-like"/>
    <property type="match status" value="1"/>
</dbReference>
<evidence type="ECO:0000313" key="3">
    <source>
        <dbReference type="EMBL" id="CAL1277954.1"/>
    </source>
</evidence>
<keyword evidence="2" id="KW-0812">Transmembrane</keyword>
<organism evidence="3 4">
    <name type="scientific">Larinioides sclopetarius</name>
    <dbReference type="NCBI Taxonomy" id="280406"/>
    <lineage>
        <taxon>Eukaryota</taxon>
        <taxon>Metazoa</taxon>
        <taxon>Ecdysozoa</taxon>
        <taxon>Arthropoda</taxon>
        <taxon>Chelicerata</taxon>
        <taxon>Arachnida</taxon>
        <taxon>Araneae</taxon>
        <taxon>Araneomorphae</taxon>
        <taxon>Entelegynae</taxon>
        <taxon>Araneoidea</taxon>
        <taxon>Araneidae</taxon>
        <taxon>Larinioides</taxon>
    </lineage>
</organism>
<reference evidence="3 4" key="1">
    <citation type="submission" date="2024-04" db="EMBL/GenBank/DDBJ databases">
        <authorList>
            <person name="Rising A."/>
            <person name="Reimegard J."/>
            <person name="Sonavane S."/>
            <person name="Akerstrom W."/>
            <person name="Nylinder S."/>
            <person name="Hedman E."/>
            <person name="Kallberg Y."/>
        </authorList>
    </citation>
    <scope>NUCLEOTIDE SEQUENCE [LARGE SCALE GENOMIC DNA]</scope>
</reference>
<dbReference type="AlphaFoldDB" id="A0AAV2A537"/>
<evidence type="ECO:0000256" key="2">
    <source>
        <dbReference type="SAM" id="Phobius"/>
    </source>
</evidence>
<comment type="caution">
    <text evidence="3">The sequence shown here is derived from an EMBL/GenBank/DDBJ whole genome shotgun (WGS) entry which is preliminary data.</text>
</comment>
<name>A0AAV2A537_9ARAC</name>
<proteinExistence type="predicted"/>